<sequence>MANAQLSIKSWPVSERPRERLLAQGTEALSDAELLAIILRHGVQGKDAIALGRDLLSQHGGFRELLSKGVRDLSRTKGLGKAKIASLLALSEITKRTLREKIIGKSFIRDPESILDYLYVSLRDRKREVFKVIFLNKANQIIGEKDLFEGTVDSAAVHPREIVKAVLDHHATAVILVHNHPSGRTAPSNEDKDVTAGIVSACQTISTKVLDHLIIGNNQYFSFVEAGLM</sequence>
<keyword evidence="5" id="KW-0482">Metalloprotease</keyword>
<dbReference type="Gene3D" id="3.40.140.10">
    <property type="entry name" value="Cytidine Deaminase, domain 2"/>
    <property type="match status" value="1"/>
</dbReference>
<dbReference type="GO" id="GO:0008237">
    <property type="term" value="F:metallopeptidase activity"/>
    <property type="evidence" value="ECO:0007669"/>
    <property type="project" value="UniProtKB-KW"/>
</dbReference>
<dbReference type="InterPro" id="IPR037518">
    <property type="entry name" value="MPN"/>
</dbReference>
<evidence type="ECO:0000256" key="6">
    <source>
        <dbReference type="RuleBase" id="RU003797"/>
    </source>
</evidence>
<evidence type="ECO:0000313" key="9">
    <source>
        <dbReference type="Proteomes" id="UP000230859"/>
    </source>
</evidence>
<protein>
    <recommendedName>
        <fullName evidence="7">MPN domain-containing protein</fullName>
    </recommendedName>
</protein>
<dbReference type="NCBIfam" id="NF000642">
    <property type="entry name" value="PRK00024.1"/>
    <property type="match status" value="1"/>
</dbReference>
<dbReference type="InterPro" id="IPR046778">
    <property type="entry name" value="UPF0758_N"/>
</dbReference>
<dbReference type="PROSITE" id="PS01302">
    <property type="entry name" value="UPF0758"/>
    <property type="match status" value="1"/>
</dbReference>
<dbReference type="PANTHER" id="PTHR30471:SF3">
    <property type="entry name" value="UPF0758 PROTEIN YEES-RELATED"/>
    <property type="match status" value="1"/>
</dbReference>
<organism evidence="8 9">
    <name type="scientific">Candidatus Abzuiibacterium crystallinum</name>
    <dbReference type="NCBI Taxonomy" id="1974748"/>
    <lineage>
        <taxon>Bacteria</taxon>
        <taxon>Pseudomonadati</taxon>
        <taxon>Candidatus Omnitrophota</taxon>
        <taxon>Candidatus Abzuiibacterium</taxon>
    </lineage>
</organism>
<proteinExistence type="inferred from homology"/>
<evidence type="ECO:0000256" key="4">
    <source>
        <dbReference type="ARBA" id="ARBA00022833"/>
    </source>
</evidence>
<keyword evidence="2" id="KW-0479">Metal-binding</keyword>
<dbReference type="NCBIfam" id="TIGR00608">
    <property type="entry name" value="radc"/>
    <property type="match status" value="1"/>
</dbReference>
<dbReference type="AlphaFoldDB" id="A0A2H0LR84"/>
<feature type="domain" description="MPN" evidence="7">
    <location>
        <begin position="107"/>
        <end position="229"/>
    </location>
</feature>
<evidence type="ECO:0000313" key="8">
    <source>
        <dbReference type="EMBL" id="PIQ86184.1"/>
    </source>
</evidence>
<dbReference type="InterPro" id="IPR001405">
    <property type="entry name" value="UPF0758"/>
</dbReference>
<reference evidence="8 9" key="1">
    <citation type="submission" date="2017-09" db="EMBL/GenBank/DDBJ databases">
        <title>Depth-based differentiation of microbial function through sediment-hosted aquifers and enrichment of novel symbionts in the deep terrestrial subsurface.</title>
        <authorList>
            <person name="Probst A.J."/>
            <person name="Ladd B."/>
            <person name="Jarett J.K."/>
            <person name="Geller-Mcgrath D.E."/>
            <person name="Sieber C.M."/>
            <person name="Emerson J.B."/>
            <person name="Anantharaman K."/>
            <person name="Thomas B.C."/>
            <person name="Malmstrom R."/>
            <person name="Stieglmeier M."/>
            <person name="Klingl A."/>
            <person name="Woyke T."/>
            <person name="Ryan C.M."/>
            <person name="Banfield J.F."/>
        </authorList>
    </citation>
    <scope>NUCLEOTIDE SEQUENCE [LARGE SCALE GENOMIC DNA]</scope>
    <source>
        <strain evidence="8">CG11_big_fil_rev_8_21_14_0_20_45_26</strain>
    </source>
</reference>
<dbReference type="Pfam" id="PF20582">
    <property type="entry name" value="UPF0758_N"/>
    <property type="match status" value="1"/>
</dbReference>
<dbReference type="GO" id="GO:0006508">
    <property type="term" value="P:proteolysis"/>
    <property type="evidence" value="ECO:0007669"/>
    <property type="project" value="UniProtKB-KW"/>
</dbReference>
<dbReference type="InterPro" id="IPR020891">
    <property type="entry name" value="UPF0758_CS"/>
</dbReference>
<dbReference type="Pfam" id="PF04002">
    <property type="entry name" value="RadC"/>
    <property type="match status" value="1"/>
</dbReference>
<dbReference type="InterPro" id="IPR025657">
    <property type="entry name" value="RadC_JAB"/>
</dbReference>
<evidence type="ECO:0000256" key="2">
    <source>
        <dbReference type="ARBA" id="ARBA00022723"/>
    </source>
</evidence>
<dbReference type="PANTHER" id="PTHR30471">
    <property type="entry name" value="DNA REPAIR PROTEIN RADC"/>
    <property type="match status" value="1"/>
</dbReference>
<comment type="similarity">
    <text evidence="6">Belongs to the UPF0758 family.</text>
</comment>
<gene>
    <name evidence="8" type="ORF">COV74_05775</name>
</gene>
<comment type="caution">
    <text evidence="8">The sequence shown here is derived from an EMBL/GenBank/DDBJ whole genome shotgun (WGS) entry which is preliminary data.</text>
</comment>
<dbReference type="GO" id="GO:0046872">
    <property type="term" value="F:metal ion binding"/>
    <property type="evidence" value="ECO:0007669"/>
    <property type="project" value="UniProtKB-KW"/>
</dbReference>
<evidence type="ECO:0000256" key="1">
    <source>
        <dbReference type="ARBA" id="ARBA00022670"/>
    </source>
</evidence>
<evidence type="ECO:0000259" key="7">
    <source>
        <dbReference type="PROSITE" id="PS50249"/>
    </source>
</evidence>
<dbReference type="CDD" id="cd08071">
    <property type="entry name" value="MPN_DUF2466"/>
    <property type="match status" value="1"/>
</dbReference>
<accession>A0A2H0LR84</accession>
<name>A0A2H0LR84_9BACT</name>
<evidence type="ECO:0000256" key="5">
    <source>
        <dbReference type="ARBA" id="ARBA00023049"/>
    </source>
</evidence>
<evidence type="ECO:0000256" key="3">
    <source>
        <dbReference type="ARBA" id="ARBA00022801"/>
    </source>
</evidence>
<dbReference type="EMBL" id="PCVY01000049">
    <property type="protein sequence ID" value="PIQ86184.1"/>
    <property type="molecule type" value="Genomic_DNA"/>
</dbReference>
<keyword evidence="4" id="KW-0862">Zinc</keyword>
<keyword evidence="3" id="KW-0378">Hydrolase</keyword>
<keyword evidence="1" id="KW-0645">Protease</keyword>
<dbReference type="PROSITE" id="PS50249">
    <property type="entry name" value="MPN"/>
    <property type="match status" value="1"/>
</dbReference>
<dbReference type="Proteomes" id="UP000230859">
    <property type="component" value="Unassembled WGS sequence"/>
</dbReference>